<comment type="similarity">
    <text evidence="13">Belongs to the cationic peptide 01 (latrotoxin) family. 03 (alpha-latrotoxin) subfamily.</text>
</comment>
<keyword evidence="5" id="KW-1052">Target cell membrane</keyword>
<evidence type="ECO:0000256" key="4">
    <source>
        <dbReference type="ARBA" id="ARBA00022525"/>
    </source>
</evidence>
<keyword evidence="8" id="KW-0677">Repeat</keyword>
<evidence type="ECO:0000256" key="3">
    <source>
        <dbReference type="ARBA" id="ARBA00022483"/>
    </source>
</evidence>
<dbReference type="InterPro" id="IPR002110">
    <property type="entry name" value="Ankyrin_rpt"/>
</dbReference>
<dbReference type="GO" id="GO:0006887">
    <property type="term" value="P:exocytosis"/>
    <property type="evidence" value="ECO:0007669"/>
    <property type="project" value="UniProtKB-KW"/>
</dbReference>
<feature type="repeat" description="ANK" evidence="16">
    <location>
        <begin position="95"/>
        <end position="133"/>
    </location>
</feature>
<feature type="transmembrane region" description="Helical" evidence="17">
    <location>
        <begin position="721"/>
        <end position="740"/>
    </location>
</feature>
<dbReference type="Gene3D" id="1.25.40.20">
    <property type="entry name" value="Ankyrin repeat-containing domain"/>
    <property type="match status" value="4"/>
</dbReference>
<keyword evidence="9" id="KW-0638">Presynaptic neurotoxin</keyword>
<accession>A0A8T0E6W8</accession>
<evidence type="ECO:0000256" key="8">
    <source>
        <dbReference type="ARBA" id="ARBA00022737"/>
    </source>
</evidence>
<name>A0A8T0E6W8_ARGBR</name>
<dbReference type="PANTHER" id="PTHR24198:SF165">
    <property type="entry name" value="ANKYRIN REPEAT-CONTAINING PROTEIN-RELATED"/>
    <property type="match status" value="1"/>
</dbReference>
<dbReference type="EMBL" id="JABXBU010002230">
    <property type="protein sequence ID" value="KAF8767137.1"/>
    <property type="molecule type" value="Genomic_DNA"/>
</dbReference>
<comment type="caution">
    <text evidence="18">The sequence shown here is derived from an EMBL/GenBank/DDBJ whole genome shotgun (WGS) entry which is preliminary data.</text>
</comment>
<evidence type="ECO:0000256" key="6">
    <source>
        <dbReference type="ARBA" id="ARBA00022656"/>
    </source>
</evidence>
<evidence type="ECO:0000256" key="11">
    <source>
        <dbReference type="ARBA" id="ARBA00023136"/>
    </source>
</evidence>
<evidence type="ECO:0000256" key="15">
    <source>
        <dbReference type="ARBA" id="ARBA00049811"/>
    </source>
</evidence>
<keyword evidence="3" id="KW-0268">Exocytosis</keyword>
<evidence type="ECO:0000313" key="19">
    <source>
        <dbReference type="Proteomes" id="UP000807504"/>
    </source>
</evidence>
<dbReference type="GO" id="GO:0090729">
    <property type="term" value="F:toxin activity"/>
    <property type="evidence" value="ECO:0007669"/>
    <property type="project" value="UniProtKB-KW"/>
</dbReference>
<dbReference type="SUPFAM" id="SSF48403">
    <property type="entry name" value="Ankyrin repeat"/>
    <property type="match status" value="2"/>
</dbReference>
<dbReference type="GO" id="GO:0005576">
    <property type="term" value="C:extracellular region"/>
    <property type="evidence" value="ECO:0007669"/>
    <property type="project" value="UniProtKB-SubCell"/>
</dbReference>
<evidence type="ECO:0000256" key="7">
    <source>
        <dbReference type="ARBA" id="ARBA00022699"/>
    </source>
</evidence>
<feature type="repeat" description="ANK" evidence="16">
    <location>
        <begin position="267"/>
        <end position="301"/>
    </location>
</feature>
<comment type="subcellular location">
    <subcellularLocation>
        <location evidence="2">Secreted</location>
    </subcellularLocation>
    <subcellularLocation>
        <location evidence="1">Target cell membrane</location>
    </subcellularLocation>
</comment>
<keyword evidence="17" id="KW-0812">Transmembrane</keyword>
<keyword evidence="7" id="KW-0528">Neurotoxin</keyword>
<reference evidence="18" key="1">
    <citation type="journal article" date="2020" name="bioRxiv">
        <title>Chromosome-level reference genome of the European wasp spider Argiope bruennichi: a resource for studies on range expansion and evolutionary adaptation.</title>
        <authorList>
            <person name="Sheffer M.M."/>
            <person name="Hoppe A."/>
            <person name="Krehenwinkel H."/>
            <person name="Uhl G."/>
            <person name="Kuss A.W."/>
            <person name="Jensen L."/>
            <person name="Jensen C."/>
            <person name="Gillespie R.G."/>
            <person name="Hoff K.J."/>
            <person name="Prost S."/>
        </authorList>
    </citation>
    <scope>NUCLEOTIDE SEQUENCE</scope>
</reference>
<dbReference type="GO" id="GO:0044231">
    <property type="term" value="C:host cell presynaptic membrane"/>
    <property type="evidence" value="ECO:0007669"/>
    <property type="project" value="UniProtKB-KW"/>
</dbReference>
<keyword evidence="10 16" id="KW-0040">ANK repeat</keyword>
<dbReference type="AlphaFoldDB" id="A0A8T0E6W8"/>
<dbReference type="PROSITE" id="PS50297">
    <property type="entry name" value="ANK_REP_REGION"/>
    <property type="match status" value="4"/>
</dbReference>
<evidence type="ECO:0000256" key="9">
    <source>
        <dbReference type="ARBA" id="ARBA00023028"/>
    </source>
</evidence>
<dbReference type="SMART" id="SM00248">
    <property type="entry name" value="ANK"/>
    <property type="match status" value="11"/>
</dbReference>
<keyword evidence="6" id="KW-0800">Toxin</keyword>
<proteinExistence type="inferred from homology"/>
<evidence type="ECO:0000256" key="5">
    <source>
        <dbReference type="ARBA" id="ARBA00022537"/>
    </source>
</evidence>
<dbReference type="PANTHER" id="PTHR24198">
    <property type="entry name" value="ANKYRIN REPEAT AND PROTEIN KINASE DOMAIN-CONTAINING PROTEIN"/>
    <property type="match status" value="1"/>
</dbReference>
<keyword evidence="12" id="KW-1053">Target membrane</keyword>
<protein>
    <recommendedName>
        <fullName evidence="15">Alpha-latrotoxin</fullName>
    </recommendedName>
</protein>
<evidence type="ECO:0000256" key="14">
    <source>
        <dbReference type="ARBA" id="ARBA00049715"/>
    </source>
</evidence>
<dbReference type="GO" id="GO:0044218">
    <property type="term" value="C:other organism cell membrane"/>
    <property type="evidence" value="ECO:0007669"/>
    <property type="project" value="UniProtKB-KW"/>
</dbReference>
<feature type="repeat" description="ANK" evidence="16">
    <location>
        <begin position="60"/>
        <end position="94"/>
    </location>
</feature>
<evidence type="ECO:0000256" key="2">
    <source>
        <dbReference type="ARBA" id="ARBA00004613"/>
    </source>
</evidence>
<keyword evidence="19" id="KW-1185">Reference proteome</keyword>
<organism evidence="18 19">
    <name type="scientific">Argiope bruennichi</name>
    <name type="common">Wasp spider</name>
    <name type="synonym">Aranea bruennichi</name>
    <dbReference type="NCBI Taxonomy" id="94029"/>
    <lineage>
        <taxon>Eukaryota</taxon>
        <taxon>Metazoa</taxon>
        <taxon>Ecdysozoa</taxon>
        <taxon>Arthropoda</taxon>
        <taxon>Chelicerata</taxon>
        <taxon>Arachnida</taxon>
        <taxon>Araneae</taxon>
        <taxon>Araneomorphae</taxon>
        <taxon>Entelegynae</taxon>
        <taxon>Araneoidea</taxon>
        <taxon>Araneidae</taxon>
        <taxon>Argiope</taxon>
    </lineage>
</organism>
<dbReference type="PROSITE" id="PS50088">
    <property type="entry name" value="ANK_REPEAT"/>
    <property type="match status" value="4"/>
</dbReference>
<keyword evidence="11 17" id="KW-0472">Membrane</keyword>
<dbReference type="InterPro" id="IPR036770">
    <property type="entry name" value="Ankyrin_rpt-contain_sf"/>
</dbReference>
<evidence type="ECO:0000256" key="10">
    <source>
        <dbReference type="ARBA" id="ARBA00023043"/>
    </source>
</evidence>
<feature type="repeat" description="ANK" evidence="16">
    <location>
        <begin position="231"/>
        <end position="264"/>
    </location>
</feature>
<evidence type="ECO:0000313" key="18">
    <source>
        <dbReference type="EMBL" id="KAF8767137.1"/>
    </source>
</evidence>
<dbReference type="Pfam" id="PF00023">
    <property type="entry name" value="Ank"/>
    <property type="match status" value="1"/>
</dbReference>
<dbReference type="Pfam" id="PF12796">
    <property type="entry name" value="Ank_2"/>
    <property type="match status" value="2"/>
</dbReference>
<dbReference type="Proteomes" id="UP000807504">
    <property type="component" value="Unassembled WGS sequence"/>
</dbReference>
<evidence type="ECO:0000256" key="12">
    <source>
        <dbReference type="ARBA" id="ARBA00023298"/>
    </source>
</evidence>
<evidence type="ECO:0000256" key="13">
    <source>
        <dbReference type="ARBA" id="ARBA00049657"/>
    </source>
</evidence>
<comment type="subunit">
    <text evidence="14">Homotetramer in membranes.</text>
</comment>
<evidence type="ECO:0000256" key="16">
    <source>
        <dbReference type="PROSITE-ProRule" id="PRU00023"/>
    </source>
</evidence>
<sequence length="781" mass="87743">MGKIRSEKESHNITSIWANGKTRRFKDNCLYTAVGRNPAEMTVIKDLLANGYNITKKYYCGNSILHIAVLKRRPEVEVIKLLLNYGADVNMVDDKGDTPLHSAVRFWTGSPSCQYEVVKVLLDAGVDVNALNITQRTAFNLAVNAAKLNFNVIRELLRRGADTKLKMGTALCCVLSNRSMKIDTVKLLMEYGERPGTEELEIALNNPNCSCEIIEEIVSQSSVDLNSENPSGFTSLHEAVTSGCKSCLVEVLLEMGADPNIESKVFYGLTPLHMAVQFMKCPPDVIGVLLQNGANPGAVNEYEMTPLMYAAMHHSDVIFIEVFLKNGVNPNEMKASLSAMHFAAINKFGNTDVLKILIKNRGNVNVADRSSRITPLLYALNKKYNIVLIKELIRNGATLSAPNKFLSPLLTLIENKFYSKDTVPVIQEILKCNPGLLYRDVLFDALKNRCRLDVFDELLKQGADVYHKNSLQRSPLFVALEYPTRNMHVIELLLQYDAWCTRGQLQWIRALHEVFSNSENKAFLKLLIKYATLHKYVFQNKQSDEFTFSDPRYLYLLNYQTECENESSTMFKLGILEKRNGKKISLSKLLAEKKESQIFEIYEASILKILTDNMFPIYSDVIASKLKRSVLIEHLLTRRIYARTDMPYPHDIVLPADTIRLIAGHLSKDSIVNLLAVFKSEGCRIGILSREHSLELLFRLKTFQSFYRSFLSEVYFLSNEIMKVTVATFFVLIAAIALLLSSPSEAMSLMGGGGGNGISEILVAGLVAKLLSEHHRGGCHS</sequence>
<evidence type="ECO:0000256" key="1">
    <source>
        <dbReference type="ARBA" id="ARBA00004175"/>
    </source>
</evidence>
<keyword evidence="17" id="KW-1133">Transmembrane helix</keyword>
<evidence type="ECO:0000256" key="17">
    <source>
        <dbReference type="SAM" id="Phobius"/>
    </source>
</evidence>
<keyword evidence="4" id="KW-0964">Secreted</keyword>
<reference evidence="18" key="2">
    <citation type="submission" date="2020-06" db="EMBL/GenBank/DDBJ databases">
        <authorList>
            <person name="Sheffer M."/>
        </authorList>
    </citation>
    <scope>NUCLEOTIDE SEQUENCE</scope>
</reference>
<gene>
    <name evidence="18" type="ORF">HNY73_020128</name>
</gene>